<dbReference type="Proteomes" id="UP001385951">
    <property type="component" value="Unassembled WGS sequence"/>
</dbReference>
<gene>
    <name evidence="1" type="ORF">QCA50_000957</name>
</gene>
<name>A0AAW0GYU8_9APHY</name>
<proteinExistence type="predicted"/>
<comment type="caution">
    <text evidence="1">The sequence shown here is derived from an EMBL/GenBank/DDBJ whole genome shotgun (WGS) entry which is preliminary data.</text>
</comment>
<accession>A0AAW0GYU8</accession>
<organism evidence="1 2">
    <name type="scientific">Cerrena zonata</name>
    <dbReference type="NCBI Taxonomy" id="2478898"/>
    <lineage>
        <taxon>Eukaryota</taxon>
        <taxon>Fungi</taxon>
        <taxon>Dikarya</taxon>
        <taxon>Basidiomycota</taxon>
        <taxon>Agaricomycotina</taxon>
        <taxon>Agaricomycetes</taxon>
        <taxon>Polyporales</taxon>
        <taxon>Cerrenaceae</taxon>
        <taxon>Cerrena</taxon>
    </lineage>
</organism>
<protein>
    <submittedName>
        <fullName evidence="1">Uncharacterized protein</fullName>
    </submittedName>
</protein>
<evidence type="ECO:0000313" key="2">
    <source>
        <dbReference type="Proteomes" id="UP001385951"/>
    </source>
</evidence>
<keyword evidence="2" id="KW-1185">Reference proteome</keyword>
<evidence type="ECO:0000313" key="1">
    <source>
        <dbReference type="EMBL" id="KAK7696303.1"/>
    </source>
</evidence>
<sequence>MLGLMHVLNPESCIHITPKAPARCYDLPCGLCPSTSINRNNIEARQSVLDHLVKAEHVSLKTPLFDVQAVVMYFTQYLLDNQEISHWSRATVHARYGDLFGTLPWRTNEPFNKCDIVKIYLVYVATP</sequence>
<dbReference type="AlphaFoldDB" id="A0AAW0GYU8"/>
<dbReference type="EMBL" id="JASBNA010000001">
    <property type="protein sequence ID" value="KAK7696303.1"/>
    <property type="molecule type" value="Genomic_DNA"/>
</dbReference>
<reference evidence="1 2" key="1">
    <citation type="submission" date="2022-09" db="EMBL/GenBank/DDBJ databases">
        <authorList>
            <person name="Palmer J.M."/>
        </authorList>
    </citation>
    <scope>NUCLEOTIDE SEQUENCE [LARGE SCALE GENOMIC DNA]</scope>
    <source>
        <strain evidence="1 2">DSM 7382</strain>
    </source>
</reference>